<name>A0A8T2AHB5_ARASU</name>
<dbReference type="Proteomes" id="UP000694251">
    <property type="component" value="Chromosome 9"/>
</dbReference>
<proteinExistence type="predicted"/>
<feature type="compositionally biased region" description="Polar residues" evidence="1">
    <location>
        <begin position="1"/>
        <end position="20"/>
    </location>
</feature>
<organism evidence="2 3">
    <name type="scientific">Arabidopsis suecica</name>
    <name type="common">Swedish thale-cress</name>
    <name type="synonym">Cardaminopsis suecica</name>
    <dbReference type="NCBI Taxonomy" id="45249"/>
    <lineage>
        <taxon>Eukaryota</taxon>
        <taxon>Viridiplantae</taxon>
        <taxon>Streptophyta</taxon>
        <taxon>Embryophyta</taxon>
        <taxon>Tracheophyta</taxon>
        <taxon>Spermatophyta</taxon>
        <taxon>Magnoliopsida</taxon>
        <taxon>eudicotyledons</taxon>
        <taxon>Gunneridae</taxon>
        <taxon>Pentapetalae</taxon>
        <taxon>rosids</taxon>
        <taxon>malvids</taxon>
        <taxon>Brassicales</taxon>
        <taxon>Brassicaceae</taxon>
        <taxon>Camelineae</taxon>
        <taxon>Arabidopsis</taxon>
    </lineage>
</organism>
<evidence type="ECO:0000256" key="1">
    <source>
        <dbReference type="SAM" id="MobiDB-lite"/>
    </source>
</evidence>
<evidence type="ECO:0000313" key="3">
    <source>
        <dbReference type="Proteomes" id="UP000694251"/>
    </source>
</evidence>
<keyword evidence="3" id="KW-1185">Reference proteome</keyword>
<protein>
    <submittedName>
        <fullName evidence="2">Uncharacterized protein</fullName>
    </submittedName>
</protein>
<feature type="region of interest" description="Disordered" evidence="1">
    <location>
        <begin position="1"/>
        <end position="35"/>
    </location>
</feature>
<dbReference type="AlphaFoldDB" id="A0A8T2AHB5"/>
<accession>A0A8T2AHB5</accession>
<sequence>MAPKNKTSTMIWVRKSQQPENMAKPAKDKNKSLLDCSPLLEELPRSPDC</sequence>
<reference evidence="2 3" key="1">
    <citation type="submission" date="2020-12" db="EMBL/GenBank/DDBJ databases">
        <title>Concerted genomic and epigenomic changes stabilize Arabidopsis allopolyploids.</title>
        <authorList>
            <person name="Chen Z."/>
        </authorList>
    </citation>
    <scope>NUCLEOTIDE SEQUENCE [LARGE SCALE GENOMIC DNA]</scope>
    <source>
        <strain evidence="2">As9502</strain>
        <tissue evidence="2">Leaf</tissue>
    </source>
</reference>
<comment type="caution">
    <text evidence="2">The sequence shown here is derived from an EMBL/GenBank/DDBJ whole genome shotgun (WGS) entry which is preliminary data.</text>
</comment>
<dbReference type="EMBL" id="JAEFBJ010000009">
    <property type="protein sequence ID" value="KAG7572079.1"/>
    <property type="molecule type" value="Genomic_DNA"/>
</dbReference>
<evidence type="ECO:0000313" key="2">
    <source>
        <dbReference type="EMBL" id="KAG7572079.1"/>
    </source>
</evidence>
<feature type="non-terminal residue" evidence="2">
    <location>
        <position position="1"/>
    </location>
</feature>
<gene>
    <name evidence="2" type="ORF">ISN44_As09g004770</name>
</gene>